<name>A0A410K0S9_9BACT</name>
<accession>A0A410K0S9</accession>
<dbReference type="SUPFAM" id="SSF51735">
    <property type="entry name" value="NAD(P)-binding Rossmann-fold domains"/>
    <property type="match status" value="1"/>
</dbReference>
<evidence type="ECO:0000313" key="3">
    <source>
        <dbReference type="EMBL" id="QAR34030.1"/>
    </source>
</evidence>
<dbReference type="Pfam" id="PF01408">
    <property type="entry name" value="GFO_IDH_MocA"/>
    <property type="match status" value="1"/>
</dbReference>
<feature type="domain" description="GFO/IDH/MocA-like oxidoreductase" evidence="2">
    <location>
        <begin position="153"/>
        <end position="219"/>
    </location>
</feature>
<gene>
    <name evidence="3" type="ORF">EP073_11640</name>
</gene>
<dbReference type="KEGG" id="gtl:EP073_11640"/>
<dbReference type="EMBL" id="CP035108">
    <property type="protein sequence ID" value="QAR34030.1"/>
    <property type="molecule type" value="Genomic_DNA"/>
</dbReference>
<evidence type="ECO:0000313" key="4">
    <source>
        <dbReference type="Proteomes" id="UP000287502"/>
    </source>
</evidence>
<evidence type="ECO:0000259" key="2">
    <source>
        <dbReference type="Pfam" id="PF22725"/>
    </source>
</evidence>
<dbReference type="GO" id="GO:0000166">
    <property type="term" value="F:nucleotide binding"/>
    <property type="evidence" value="ECO:0007669"/>
    <property type="project" value="InterPro"/>
</dbReference>
<feature type="domain" description="Gfo/Idh/MocA-like oxidoreductase N-terminal" evidence="1">
    <location>
        <begin position="2"/>
        <end position="118"/>
    </location>
</feature>
<sequence length="324" mass="36963">MLKVGLIGIGKMGKYHLNIYDELQNVQMNGMCDASQAVLDEVKTRFRYETFTDFRDLLPKVDAVTVAAPTKYHFDIVKECLEAGKHVLVEKPITTNLEEAQKLFEIAAKKNLVLHIGHVERFNGAVQELRKIADNPYLIESRRVGPFNPNFAKDSIVLDLMIHDIDIIVNMVHADVIEIQASGSKVYSELPDYAAVNIRFDGSTTAQIVVSRVTQKKDRIMSISQKDAFITLDYTSQDINIYRNAQSQHVFGNKELHYRNEYILERLFVYKDNPLKQEIKHFIDCINGTVNRVVTVEHELKSLKIALKIDDMLIKGIGAEEVRI</sequence>
<dbReference type="Proteomes" id="UP000287502">
    <property type="component" value="Chromosome"/>
</dbReference>
<keyword evidence="4" id="KW-1185">Reference proteome</keyword>
<proteinExistence type="predicted"/>
<dbReference type="InterPro" id="IPR051450">
    <property type="entry name" value="Gfo/Idh/MocA_Oxidoreductases"/>
</dbReference>
<organism evidence="3 4">
    <name type="scientific">Geovibrio thiophilus</name>
    <dbReference type="NCBI Taxonomy" id="139438"/>
    <lineage>
        <taxon>Bacteria</taxon>
        <taxon>Pseudomonadati</taxon>
        <taxon>Deferribacterota</taxon>
        <taxon>Deferribacteres</taxon>
        <taxon>Deferribacterales</taxon>
        <taxon>Geovibrionaceae</taxon>
        <taxon>Geovibrio</taxon>
    </lineage>
</organism>
<dbReference type="InterPro" id="IPR055170">
    <property type="entry name" value="GFO_IDH_MocA-like_dom"/>
</dbReference>
<dbReference type="Pfam" id="PF22725">
    <property type="entry name" value="GFO_IDH_MocA_C3"/>
    <property type="match status" value="1"/>
</dbReference>
<dbReference type="SUPFAM" id="SSF55347">
    <property type="entry name" value="Glyceraldehyde-3-phosphate dehydrogenase-like, C-terminal domain"/>
    <property type="match status" value="1"/>
</dbReference>
<dbReference type="PANTHER" id="PTHR43377:SF1">
    <property type="entry name" value="BILIVERDIN REDUCTASE A"/>
    <property type="match status" value="1"/>
</dbReference>
<protein>
    <submittedName>
        <fullName evidence="3">Gfo/Idh/MocA family oxidoreductase</fullName>
    </submittedName>
</protein>
<dbReference type="Gene3D" id="3.40.50.720">
    <property type="entry name" value="NAD(P)-binding Rossmann-like Domain"/>
    <property type="match status" value="1"/>
</dbReference>
<dbReference type="Gene3D" id="3.30.360.10">
    <property type="entry name" value="Dihydrodipicolinate Reductase, domain 2"/>
    <property type="match status" value="1"/>
</dbReference>
<dbReference type="RefSeq" id="WP_128467313.1">
    <property type="nucleotide sequence ID" value="NZ_CP035108.1"/>
</dbReference>
<dbReference type="PANTHER" id="PTHR43377">
    <property type="entry name" value="BILIVERDIN REDUCTASE A"/>
    <property type="match status" value="1"/>
</dbReference>
<reference evidence="3 4" key="1">
    <citation type="submission" date="2019-01" db="EMBL/GenBank/DDBJ databases">
        <title>Geovibrio thiophilus DSM 11263, complete genome.</title>
        <authorList>
            <person name="Spring S."/>
            <person name="Bunk B."/>
            <person name="Sproer C."/>
        </authorList>
    </citation>
    <scope>NUCLEOTIDE SEQUENCE [LARGE SCALE GENOMIC DNA]</scope>
    <source>
        <strain evidence="3 4">DSM 11263</strain>
    </source>
</reference>
<dbReference type="InterPro" id="IPR036291">
    <property type="entry name" value="NAD(P)-bd_dom_sf"/>
</dbReference>
<dbReference type="OrthoDB" id="9815825at2"/>
<dbReference type="InterPro" id="IPR000683">
    <property type="entry name" value="Gfo/Idh/MocA-like_OxRdtase_N"/>
</dbReference>
<dbReference type="AlphaFoldDB" id="A0A410K0S9"/>
<evidence type="ECO:0000259" key="1">
    <source>
        <dbReference type="Pfam" id="PF01408"/>
    </source>
</evidence>